<sequence>MASLISRILADRLKWIEAFCFNFNFNGCLAATVIIFLCLCHNKCGLWTKLSTDCAVSYFYMHYIYSFVLPDD</sequence>
<reference evidence="2" key="2">
    <citation type="journal article" date="2022" name="Res Sq">
        <title>Comparative Genomics Reveals Insights into the Divergent Evolution of Astigmatic Mites and Household Pest Adaptations.</title>
        <authorList>
            <person name="Xiong Q."/>
            <person name="Wan A.T.-Y."/>
            <person name="Liu X.-Y."/>
            <person name="Fung C.S.-H."/>
            <person name="Xiao X."/>
            <person name="Malainual N."/>
            <person name="Hou J."/>
            <person name="Wang L."/>
            <person name="Wang M."/>
            <person name="Yang K."/>
            <person name="Cui Y."/>
            <person name="Leung E."/>
            <person name="Nong W."/>
            <person name="Shin S.-K."/>
            <person name="Au S."/>
            <person name="Jeong K.Y."/>
            <person name="Chew F.T."/>
            <person name="Hui J."/>
            <person name="Leung T.F."/>
            <person name="Tungtrongchitr A."/>
            <person name="Zhong N."/>
            <person name="Liu Z."/>
            <person name="Tsui S."/>
        </authorList>
    </citation>
    <scope>NUCLEOTIDE SEQUENCE</scope>
    <source>
        <strain evidence="2">Derf</strain>
        <tissue evidence="2">Whole organism</tissue>
    </source>
</reference>
<dbReference type="EMBL" id="ASGP02000008">
    <property type="protein sequence ID" value="KAH9494255.1"/>
    <property type="molecule type" value="Genomic_DNA"/>
</dbReference>
<organism evidence="2 3">
    <name type="scientific">Dermatophagoides farinae</name>
    <name type="common">American house dust mite</name>
    <dbReference type="NCBI Taxonomy" id="6954"/>
    <lineage>
        <taxon>Eukaryota</taxon>
        <taxon>Metazoa</taxon>
        <taxon>Ecdysozoa</taxon>
        <taxon>Arthropoda</taxon>
        <taxon>Chelicerata</taxon>
        <taxon>Arachnida</taxon>
        <taxon>Acari</taxon>
        <taxon>Acariformes</taxon>
        <taxon>Sarcoptiformes</taxon>
        <taxon>Astigmata</taxon>
        <taxon>Psoroptidia</taxon>
        <taxon>Analgoidea</taxon>
        <taxon>Pyroglyphidae</taxon>
        <taxon>Dermatophagoidinae</taxon>
        <taxon>Dermatophagoides</taxon>
    </lineage>
</organism>
<evidence type="ECO:0000313" key="3">
    <source>
        <dbReference type="Proteomes" id="UP000790347"/>
    </source>
</evidence>
<accession>A0A922HQ98</accession>
<proteinExistence type="predicted"/>
<dbReference type="AlphaFoldDB" id="A0A922HQ98"/>
<dbReference type="Proteomes" id="UP000790347">
    <property type="component" value="Unassembled WGS sequence"/>
</dbReference>
<keyword evidence="3" id="KW-1185">Reference proteome</keyword>
<comment type="caution">
    <text evidence="2">The sequence shown here is derived from an EMBL/GenBank/DDBJ whole genome shotgun (WGS) entry which is preliminary data.</text>
</comment>
<feature type="transmembrane region" description="Helical" evidence="1">
    <location>
        <begin position="15"/>
        <end position="39"/>
    </location>
</feature>
<reference evidence="2" key="1">
    <citation type="submission" date="2013-05" db="EMBL/GenBank/DDBJ databases">
        <authorList>
            <person name="Yim A.K.Y."/>
            <person name="Chan T.F."/>
            <person name="Ji K.M."/>
            <person name="Liu X.Y."/>
            <person name="Zhou J.W."/>
            <person name="Li R.Q."/>
            <person name="Yang K.Y."/>
            <person name="Li J."/>
            <person name="Li M."/>
            <person name="Law P.T.W."/>
            <person name="Wu Y.L."/>
            <person name="Cai Z.L."/>
            <person name="Qin H."/>
            <person name="Bao Y."/>
            <person name="Leung R.K.K."/>
            <person name="Ng P.K.S."/>
            <person name="Zou J."/>
            <person name="Zhong X.J."/>
            <person name="Ran P.X."/>
            <person name="Zhong N.S."/>
            <person name="Liu Z.G."/>
            <person name="Tsui S.K.W."/>
        </authorList>
    </citation>
    <scope>NUCLEOTIDE SEQUENCE</scope>
    <source>
        <strain evidence="2">Derf</strain>
        <tissue evidence="2">Whole organism</tissue>
    </source>
</reference>
<evidence type="ECO:0000256" key="1">
    <source>
        <dbReference type="SAM" id="Phobius"/>
    </source>
</evidence>
<keyword evidence="1" id="KW-0472">Membrane</keyword>
<keyword evidence="1" id="KW-0812">Transmembrane</keyword>
<name>A0A922HQ98_DERFA</name>
<gene>
    <name evidence="2" type="ORF">DERF_014953</name>
</gene>
<evidence type="ECO:0000313" key="2">
    <source>
        <dbReference type="EMBL" id="KAH9494255.1"/>
    </source>
</evidence>
<protein>
    <submittedName>
        <fullName evidence="2">Uncharacterized protein</fullName>
    </submittedName>
</protein>
<keyword evidence="1" id="KW-1133">Transmembrane helix</keyword>